<dbReference type="PROSITE" id="PS50297">
    <property type="entry name" value="ANK_REP_REGION"/>
    <property type="match status" value="6"/>
</dbReference>
<accession>A0A7W5E2V2</accession>
<dbReference type="InterPro" id="IPR051165">
    <property type="entry name" value="Multifunctional_ANK_Repeat"/>
</dbReference>
<dbReference type="SMART" id="SM00248">
    <property type="entry name" value="ANK"/>
    <property type="match status" value="10"/>
</dbReference>
<dbReference type="AlphaFoldDB" id="A0A7W5E2V2"/>
<dbReference type="Pfam" id="PF12796">
    <property type="entry name" value="Ank_2"/>
    <property type="match status" value="3"/>
</dbReference>
<dbReference type="PANTHER" id="PTHR24123">
    <property type="entry name" value="ANKYRIN REPEAT-CONTAINING"/>
    <property type="match status" value="1"/>
</dbReference>
<gene>
    <name evidence="4" type="ORF">FHS27_004951</name>
</gene>
<dbReference type="PRINTS" id="PR01415">
    <property type="entry name" value="ANKYRIN"/>
</dbReference>
<sequence length="510" mass="54132">MFKFTPLATSPSPNSRFVCSLVDVSINRITAAVLVIAGLTLGVGDLGSAVCSAASPAMRLVDAIEQQDWATSESLLKNQPSDHDLVNQAQPDGMTPLHWAVAHDNADWTLRLLEQGADANAVTYFKITPLAIACQNGNVPTARALLDHDAKPDARLPGNTTALMLAARGGHVELCRLLIEHGADVAATERAGQSPLMFAAAEGRSDVIELLLDSGADLNRTLPSGFSPLCFAARQGHIAAAMTLLDRGASVNETMDPKKTGGRNPRKGMTPLMLAVESAHYELAIKLVERGADPNDESSGYAPLHALCWVRRPGKGDNPEGDPAPRGSGNLSSLEFVRQIVATGADVNLQLRRGKAAKGLITPRGATPFLLAAQRVDLALMELLLELGADPTLTNIDEVNPLMAAAGIGTDHVGEHEGTPEEVEEAVKMLVGLGLDINSVSKTGETAMHGAAYRCFPEIIRLVAQLGADQETWDHKNKFGWTPMDIAKGYRPGSFKPDPATIAELQAVSR</sequence>
<keyword evidence="2 3" id="KW-0040">ANK repeat</keyword>
<keyword evidence="1" id="KW-0677">Repeat</keyword>
<keyword evidence="5" id="KW-1185">Reference proteome</keyword>
<evidence type="ECO:0000313" key="4">
    <source>
        <dbReference type="EMBL" id="MBB3209115.1"/>
    </source>
</evidence>
<feature type="repeat" description="ANK" evidence="3">
    <location>
        <begin position="191"/>
        <end position="219"/>
    </location>
</feature>
<organism evidence="4 5">
    <name type="scientific">Aporhodopirellula rubra</name>
    <dbReference type="NCBI Taxonomy" id="980271"/>
    <lineage>
        <taxon>Bacteria</taxon>
        <taxon>Pseudomonadati</taxon>
        <taxon>Planctomycetota</taxon>
        <taxon>Planctomycetia</taxon>
        <taxon>Pirellulales</taxon>
        <taxon>Pirellulaceae</taxon>
        <taxon>Aporhodopirellula</taxon>
    </lineage>
</organism>
<name>A0A7W5E2V2_9BACT</name>
<feature type="repeat" description="ANK" evidence="3">
    <location>
        <begin position="364"/>
        <end position="396"/>
    </location>
</feature>
<reference evidence="4 5" key="1">
    <citation type="submission" date="2020-08" db="EMBL/GenBank/DDBJ databases">
        <title>Genomic Encyclopedia of Type Strains, Phase III (KMG-III): the genomes of soil and plant-associated and newly described type strains.</title>
        <authorList>
            <person name="Whitman W."/>
        </authorList>
    </citation>
    <scope>NUCLEOTIDE SEQUENCE [LARGE SCALE GENOMIC DNA]</scope>
    <source>
        <strain evidence="4 5">CECT 8075</strain>
    </source>
</reference>
<dbReference type="Proteomes" id="UP000536179">
    <property type="component" value="Unassembled WGS sequence"/>
</dbReference>
<feature type="repeat" description="ANK" evidence="3">
    <location>
        <begin position="224"/>
        <end position="256"/>
    </location>
</feature>
<dbReference type="InterPro" id="IPR002110">
    <property type="entry name" value="Ankyrin_rpt"/>
</dbReference>
<dbReference type="RefSeq" id="WP_184307467.1">
    <property type="nucleotide sequence ID" value="NZ_JACHXU010000020.1"/>
</dbReference>
<feature type="repeat" description="ANK" evidence="3">
    <location>
        <begin position="267"/>
        <end position="299"/>
    </location>
</feature>
<feature type="repeat" description="ANK" evidence="3">
    <location>
        <begin position="158"/>
        <end position="190"/>
    </location>
</feature>
<evidence type="ECO:0000256" key="3">
    <source>
        <dbReference type="PROSITE-ProRule" id="PRU00023"/>
    </source>
</evidence>
<dbReference type="SUPFAM" id="SSF48403">
    <property type="entry name" value="Ankyrin repeat"/>
    <property type="match status" value="2"/>
</dbReference>
<dbReference type="PANTHER" id="PTHR24123:SF33">
    <property type="entry name" value="PROTEIN HOS4"/>
    <property type="match status" value="1"/>
</dbReference>
<evidence type="ECO:0000313" key="5">
    <source>
        <dbReference type="Proteomes" id="UP000536179"/>
    </source>
</evidence>
<dbReference type="PROSITE" id="PS50088">
    <property type="entry name" value="ANK_REPEAT"/>
    <property type="match status" value="7"/>
</dbReference>
<dbReference type="Pfam" id="PF00023">
    <property type="entry name" value="Ank"/>
    <property type="match status" value="1"/>
</dbReference>
<protein>
    <submittedName>
        <fullName evidence="4">Ankyrin repeat protein</fullName>
    </submittedName>
</protein>
<dbReference type="InterPro" id="IPR036770">
    <property type="entry name" value="Ankyrin_rpt-contain_sf"/>
</dbReference>
<dbReference type="EMBL" id="JACHXU010000020">
    <property type="protein sequence ID" value="MBB3209115.1"/>
    <property type="molecule type" value="Genomic_DNA"/>
</dbReference>
<feature type="repeat" description="ANK" evidence="3">
    <location>
        <begin position="443"/>
        <end position="475"/>
    </location>
</feature>
<evidence type="ECO:0000256" key="2">
    <source>
        <dbReference type="ARBA" id="ARBA00023043"/>
    </source>
</evidence>
<feature type="repeat" description="ANK" evidence="3">
    <location>
        <begin position="92"/>
        <end position="124"/>
    </location>
</feature>
<evidence type="ECO:0000256" key="1">
    <source>
        <dbReference type="ARBA" id="ARBA00022737"/>
    </source>
</evidence>
<dbReference type="Gene3D" id="1.25.40.20">
    <property type="entry name" value="Ankyrin repeat-containing domain"/>
    <property type="match status" value="3"/>
</dbReference>
<dbReference type="Pfam" id="PF13637">
    <property type="entry name" value="Ank_4"/>
    <property type="match status" value="1"/>
</dbReference>
<comment type="caution">
    <text evidence="4">The sequence shown here is derived from an EMBL/GenBank/DDBJ whole genome shotgun (WGS) entry which is preliminary data.</text>
</comment>
<proteinExistence type="predicted"/>